<keyword evidence="1" id="KW-0812">Transmembrane</keyword>
<dbReference type="EMBL" id="LK932473">
    <property type="protein sequence ID" value="CDS83772.1"/>
    <property type="molecule type" value="Genomic_DNA"/>
</dbReference>
<name>A0A068ZYS1_CLODI</name>
<reference evidence="3" key="1">
    <citation type="submission" date="2014-07" db="EMBL/GenBank/DDBJ databases">
        <authorList>
            <person name="Monot Marc"/>
        </authorList>
    </citation>
    <scope>NUCLEOTIDE SEQUENCE</scope>
    <source>
        <strain evidence="4">7032989</strain>
        <strain evidence="3">7032994</strain>
    </source>
</reference>
<dbReference type="RefSeq" id="WP_021390045.1">
    <property type="nucleotide sequence ID" value="NZ_BBYB01000180.1"/>
</dbReference>
<feature type="transmembrane region" description="Helical" evidence="1">
    <location>
        <begin position="33"/>
        <end position="51"/>
    </location>
</feature>
<keyword evidence="1" id="KW-0472">Membrane</keyword>
<protein>
    <submittedName>
        <fullName evidence="3">Uncharacterized protein</fullName>
    </submittedName>
</protein>
<gene>
    <name evidence="4" type="ORF">BN1095_800004</name>
    <name evidence="2" type="ORF">BN1096_230012</name>
    <name evidence="3" type="ORF">BN1097_220012</name>
</gene>
<evidence type="ECO:0000313" key="4">
    <source>
        <dbReference type="EMBL" id="CDT80279.1"/>
    </source>
</evidence>
<accession>A0A068ZYS1</accession>
<keyword evidence="1" id="KW-1133">Transmembrane helix</keyword>
<dbReference type="EMBL" id="LK933516">
    <property type="protein sequence ID" value="CDT80279.1"/>
    <property type="molecule type" value="Genomic_DNA"/>
</dbReference>
<sequence>MIELIQRLNDIIYKINDKLNIHTKLVDPSSELMPLYSILSIIVSIFLIILGIKVRKKFLIIIAIISIIVNVLIILDR</sequence>
<evidence type="ECO:0000313" key="3">
    <source>
        <dbReference type="EMBL" id="CDS83879.1"/>
    </source>
</evidence>
<proteinExistence type="predicted"/>
<dbReference type="EMBL" id="LK932357">
    <property type="protein sequence ID" value="CDS83879.1"/>
    <property type="molecule type" value="Genomic_DNA"/>
</dbReference>
<dbReference type="AlphaFoldDB" id="A0A068ZYS1"/>
<organism evidence="3">
    <name type="scientific">Clostridioides difficile</name>
    <name type="common">Peptoclostridium difficile</name>
    <dbReference type="NCBI Taxonomy" id="1496"/>
    <lineage>
        <taxon>Bacteria</taxon>
        <taxon>Bacillati</taxon>
        <taxon>Bacillota</taxon>
        <taxon>Clostridia</taxon>
        <taxon>Peptostreptococcales</taxon>
        <taxon>Peptostreptococcaceae</taxon>
        <taxon>Clostridioides</taxon>
    </lineage>
</organism>
<evidence type="ECO:0000313" key="2">
    <source>
        <dbReference type="EMBL" id="CDS83772.1"/>
    </source>
</evidence>
<evidence type="ECO:0000256" key="1">
    <source>
        <dbReference type="SAM" id="Phobius"/>
    </source>
</evidence>
<feature type="transmembrane region" description="Helical" evidence="1">
    <location>
        <begin position="58"/>
        <end position="75"/>
    </location>
</feature>